<dbReference type="Pfam" id="PF12710">
    <property type="entry name" value="HAD"/>
    <property type="match status" value="1"/>
</dbReference>
<dbReference type="CDD" id="cd01427">
    <property type="entry name" value="HAD_like"/>
    <property type="match status" value="1"/>
</dbReference>
<dbReference type="EMBL" id="CP110226">
    <property type="protein sequence ID" value="UZD21833.1"/>
    <property type="molecule type" value="Genomic_DNA"/>
</dbReference>
<proteinExistence type="predicted"/>
<dbReference type="RefSeq" id="WP_264808299.1">
    <property type="nucleotide sequence ID" value="NZ_CP110226.1"/>
</dbReference>
<keyword evidence="3" id="KW-1185">Reference proteome</keyword>
<evidence type="ECO:0000313" key="2">
    <source>
        <dbReference type="EMBL" id="UZD21833.1"/>
    </source>
</evidence>
<dbReference type="SUPFAM" id="SSF56784">
    <property type="entry name" value="HAD-like"/>
    <property type="match status" value="1"/>
</dbReference>
<reference evidence="2" key="1">
    <citation type="submission" date="2022-10" db="EMBL/GenBank/DDBJ databases">
        <title>Algoriphagus sp. a novel bacteria isolate from halophytes salicornia europaea.</title>
        <authorList>
            <person name="Peng Y."/>
            <person name="Jiang L."/>
            <person name="Lee J."/>
        </authorList>
    </citation>
    <scope>NUCLEOTIDE SEQUENCE</scope>
    <source>
        <strain evidence="2">TR-M5</strain>
    </source>
</reference>
<dbReference type="PANTHER" id="PTHR43344">
    <property type="entry name" value="PHOSPHOSERINE PHOSPHATASE"/>
    <property type="match status" value="1"/>
</dbReference>
<evidence type="ECO:0000256" key="1">
    <source>
        <dbReference type="SAM" id="SignalP"/>
    </source>
</evidence>
<dbReference type="InterPro" id="IPR050582">
    <property type="entry name" value="HAD-like_SerB"/>
</dbReference>
<dbReference type="Gene3D" id="3.40.50.1000">
    <property type="entry name" value="HAD superfamily/HAD-like"/>
    <property type="match status" value="1"/>
</dbReference>
<dbReference type="Proteomes" id="UP001163156">
    <property type="component" value="Chromosome"/>
</dbReference>
<keyword evidence="1" id="KW-0732">Signal</keyword>
<gene>
    <name evidence="2" type="ORF">OM944_14295</name>
</gene>
<feature type="signal peptide" evidence="1">
    <location>
        <begin position="1"/>
        <end position="32"/>
    </location>
</feature>
<name>A0ABY6MDI6_9BACT</name>
<dbReference type="InterPro" id="IPR023214">
    <property type="entry name" value="HAD_sf"/>
</dbReference>
<protein>
    <submittedName>
        <fullName evidence="2">Haloacid dehalogenase-like hydrolase</fullName>
    </submittedName>
</protein>
<evidence type="ECO:0000313" key="3">
    <source>
        <dbReference type="Proteomes" id="UP001163156"/>
    </source>
</evidence>
<feature type="chain" id="PRO_5045071734" evidence="1">
    <location>
        <begin position="33"/>
        <end position="353"/>
    </location>
</feature>
<sequence>MNFIIFSRKCMTSILVLSLILTFGCAEKSAQNADGSSTPDKLSGQTLKMASWEDAPRTKIMDWVDAVTTAGSADFIPEKDRIAVFDNDGTLWSEQPYYFQLAFAIDEIKRLAPEHPEWEKDPSLKALISGDLQGFMAGGEKALLSAVAITHTGMSVDEFDSRVKNWIKTATHPKTGKPYNEMIFQPMLELLDFLRENGFKTFIVSGGGIDFMRAWAEDAYGIPPYQIVGSQLGLTYVDTTASPQLMKTPELAFNDDKAGKPVGISRNIGKRPVFAAGNSDGDYQMLQYTSTGDGARFGLIVHHTDSVREAAYDRESHIGQLNKGLDDASKYNWMVVDMAKDWKVIYPYELNNQ</sequence>
<organism evidence="2 3">
    <name type="scientific">Algoriphagus halophytocola</name>
    <dbReference type="NCBI Taxonomy" id="2991499"/>
    <lineage>
        <taxon>Bacteria</taxon>
        <taxon>Pseudomonadati</taxon>
        <taxon>Bacteroidota</taxon>
        <taxon>Cytophagia</taxon>
        <taxon>Cytophagales</taxon>
        <taxon>Cyclobacteriaceae</taxon>
        <taxon>Algoriphagus</taxon>
    </lineage>
</organism>
<accession>A0ABY6MDI6</accession>
<dbReference type="InterPro" id="IPR036412">
    <property type="entry name" value="HAD-like_sf"/>
</dbReference>